<evidence type="ECO:0000313" key="2">
    <source>
        <dbReference type="Proteomes" id="UP001222325"/>
    </source>
</evidence>
<dbReference type="Proteomes" id="UP001222325">
    <property type="component" value="Unassembled WGS sequence"/>
</dbReference>
<reference evidence="1" key="1">
    <citation type="submission" date="2023-03" db="EMBL/GenBank/DDBJ databases">
        <title>Massive genome expansion in bonnet fungi (Mycena s.s.) driven by repeated elements and novel gene families across ecological guilds.</title>
        <authorList>
            <consortium name="Lawrence Berkeley National Laboratory"/>
            <person name="Harder C.B."/>
            <person name="Miyauchi S."/>
            <person name="Viragh M."/>
            <person name="Kuo A."/>
            <person name="Thoen E."/>
            <person name="Andreopoulos B."/>
            <person name="Lu D."/>
            <person name="Skrede I."/>
            <person name="Drula E."/>
            <person name="Henrissat B."/>
            <person name="Morin E."/>
            <person name="Kohler A."/>
            <person name="Barry K."/>
            <person name="LaButti K."/>
            <person name="Morin E."/>
            <person name="Salamov A."/>
            <person name="Lipzen A."/>
            <person name="Mereny Z."/>
            <person name="Hegedus B."/>
            <person name="Baldrian P."/>
            <person name="Stursova M."/>
            <person name="Weitz H."/>
            <person name="Taylor A."/>
            <person name="Grigoriev I.V."/>
            <person name="Nagy L.G."/>
            <person name="Martin F."/>
            <person name="Kauserud H."/>
        </authorList>
    </citation>
    <scope>NUCLEOTIDE SEQUENCE</scope>
    <source>
        <strain evidence="1">CBHHK173m</strain>
    </source>
</reference>
<gene>
    <name evidence="1" type="ORF">B0H15DRAFT_1024405</name>
</gene>
<accession>A0AAD6XNQ3</accession>
<evidence type="ECO:0000313" key="1">
    <source>
        <dbReference type="EMBL" id="KAJ7082631.1"/>
    </source>
</evidence>
<name>A0AAD6XNQ3_9AGAR</name>
<dbReference type="EMBL" id="JARJCN010000044">
    <property type="protein sequence ID" value="KAJ7082631.1"/>
    <property type="molecule type" value="Genomic_DNA"/>
</dbReference>
<comment type="caution">
    <text evidence="1">The sequence shown here is derived from an EMBL/GenBank/DDBJ whole genome shotgun (WGS) entry which is preliminary data.</text>
</comment>
<sequence>MSSFLVRAVRCTQCSPRWASSGIFRRWHSVDTAGKKKTPCIISSLNPSLISPADYLDISGRVVCHLEFPASKNPPTSTTVVWPRVQDGIGYGYESFDAKKQERVPFPDNTHGFLYFQCGPHTASLEGSIRFRVTTDSSPQSFGRGEDLLVPSGFPWQISLAQVACRGTFATIGLQLLRDGLVTEAQLLRCRDLFDKRTKISPAHTLYTLDSPFLVNFSGTLNLTVVGAKLQGFRMTVLFAVSSGMRGEPYYRHYPWSGSAIARFERSTLPEYAGRRVLHLRFIRILEPASATMDRPASSAKRVLRPEEGQLLTISCQLDPPSPWAYDIDKPRVDAAAALRALWDNSG</sequence>
<keyword evidence="2" id="KW-1185">Reference proteome</keyword>
<protein>
    <submittedName>
        <fullName evidence="1">Uncharacterized protein</fullName>
    </submittedName>
</protein>
<organism evidence="1 2">
    <name type="scientific">Mycena belliarum</name>
    <dbReference type="NCBI Taxonomy" id="1033014"/>
    <lineage>
        <taxon>Eukaryota</taxon>
        <taxon>Fungi</taxon>
        <taxon>Dikarya</taxon>
        <taxon>Basidiomycota</taxon>
        <taxon>Agaricomycotina</taxon>
        <taxon>Agaricomycetes</taxon>
        <taxon>Agaricomycetidae</taxon>
        <taxon>Agaricales</taxon>
        <taxon>Marasmiineae</taxon>
        <taxon>Mycenaceae</taxon>
        <taxon>Mycena</taxon>
    </lineage>
</organism>
<proteinExistence type="predicted"/>
<dbReference type="AlphaFoldDB" id="A0AAD6XNQ3"/>